<dbReference type="AlphaFoldDB" id="A0A2P5W2R7"/>
<sequence length="91" mass="10275">MVHEYELIVRANLPPNFESVGPAEEWGQIGAMVQVVATVITFQWLMPFVLMADHGGLIDVVVVHKWISKFVAFPLIVGYVSSISMKNWKNF</sequence>
<name>A0A2P5W2R7_GOSBA</name>
<feature type="transmembrane region" description="Helical" evidence="1">
    <location>
        <begin position="26"/>
        <end position="46"/>
    </location>
</feature>
<keyword evidence="1" id="KW-1133">Transmembrane helix</keyword>
<keyword evidence="1" id="KW-0812">Transmembrane</keyword>
<protein>
    <submittedName>
        <fullName evidence="2">Uncharacterized protein</fullName>
    </submittedName>
</protein>
<evidence type="ECO:0000256" key="1">
    <source>
        <dbReference type="SAM" id="Phobius"/>
    </source>
</evidence>
<accession>A0A2P5W2R7</accession>
<reference evidence="2 3" key="1">
    <citation type="submission" date="2015-01" db="EMBL/GenBank/DDBJ databases">
        <title>Genome of allotetraploid Gossypium barbadense reveals genomic plasticity and fiber elongation in cotton evolution.</title>
        <authorList>
            <person name="Chen X."/>
            <person name="Liu X."/>
            <person name="Zhao B."/>
            <person name="Zheng H."/>
            <person name="Hu Y."/>
            <person name="Lu G."/>
            <person name="Yang C."/>
            <person name="Chen J."/>
            <person name="Shan C."/>
            <person name="Zhang L."/>
            <person name="Zhou Y."/>
            <person name="Wang L."/>
            <person name="Guo W."/>
            <person name="Bai Y."/>
            <person name="Ruan J."/>
            <person name="Shangguan X."/>
            <person name="Mao Y."/>
            <person name="Jiang J."/>
            <person name="Zhu Y."/>
            <person name="Lei J."/>
            <person name="Kang H."/>
            <person name="Chen S."/>
            <person name="He X."/>
            <person name="Wang R."/>
            <person name="Wang Y."/>
            <person name="Chen J."/>
            <person name="Wang L."/>
            <person name="Yu S."/>
            <person name="Wang B."/>
            <person name="Wei J."/>
            <person name="Song S."/>
            <person name="Lu X."/>
            <person name="Gao Z."/>
            <person name="Gu W."/>
            <person name="Deng X."/>
            <person name="Ma D."/>
            <person name="Wang S."/>
            <person name="Liang W."/>
            <person name="Fang L."/>
            <person name="Cai C."/>
            <person name="Zhu X."/>
            <person name="Zhou B."/>
            <person name="Zhang Y."/>
            <person name="Chen Z."/>
            <person name="Xu S."/>
            <person name="Zhu R."/>
            <person name="Wang S."/>
            <person name="Zhang T."/>
            <person name="Zhao G."/>
        </authorList>
    </citation>
    <scope>NUCLEOTIDE SEQUENCE [LARGE SCALE GENOMIC DNA]</scope>
    <source>
        <strain evidence="3">cv. Xinhai21</strain>
        <tissue evidence="2">Leaf</tissue>
    </source>
</reference>
<organism evidence="2 3">
    <name type="scientific">Gossypium barbadense</name>
    <name type="common">Sea Island cotton</name>
    <name type="synonym">Hibiscus barbadensis</name>
    <dbReference type="NCBI Taxonomy" id="3634"/>
    <lineage>
        <taxon>Eukaryota</taxon>
        <taxon>Viridiplantae</taxon>
        <taxon>Streptophyta</taxon>
        <taxon>Embryophyta</taxon>
        <taxon>Tracheophyta</taxon>
        <taxon>Spermatophyta</taxon>
        <taxon>Magnoliopsida</taxon>
        <taxon>eudicotyledons</taxon>
        <taxon>Gunneridae</taxon>
        <taxon>Pentapetalae</taxon>
        <taxon>rosids</taxon>
        <taxon>malvids</taxon>
        <taxon>Malvales</taxon>
        <taxon>Malvaceae</taxon>
        <taxon>Malvoideae</taxon>
        <taxon>Gossypium</taxon>
    </lineage>
</organism>
<proteinExistence type="predicted"/>
<dbReference type="EMBL" id="KZ669436">
    <property type="protein sequence ID" value="PPR85351.1"/>
    <property type="molecule type" value="Genomic_DNA"/>
</dbReference>
<feature type="transmembrane region" description="Helical" evidence="1">
    <location>
        <begin position="66"/>
        <end position="85"/>
    </location>
</feature>
<dbReference type="Proteomes" id="UP000239757">
    <property type="component" value="Unassembled WGS sequence"/>
</dbReference>
<gene>
    <name evidence="2" type="ORF">GOBAR_AA35334</name>
</gene>
<evidence type="ECO:0000313" key="2">
    <source>
        <dbReference type="EMBL" id="PPR85351.1"/>
    </source>
</evidence>
<keyword evidence="1" id="KW-0472">Membrane</keyword>
<evidence type="ECO:0000313" key="3">
    <source>
        <dbReference type="Proteomes" id="UP000239757"/>
    </source>
</evidence>